<evidence type="ECO:0000313" key="3">
    <source>
        <dbReference type="Proteomes" id="UP001595629"/>
    </source>
</evidence>
<name>A0ABV7TBR5_9RHOB</name>
<organism evidence="2 3">
    <name type="scientific">Lutimaribacter marinistellae</name>
    <dbReference type="NCBI Taxonomy" id="1820329"/>
    <lineage>
        <taxon>Bacteria</taxon>
        <taxon>Pseudomonadati</taxon>
        <taxon>Pseudomonadota</taxon>
        <taxon>Alphaproteobacteria</taxon>
        <taxon>Rhodobacterales</taxon>
        <taxon>Roseobacteraceae</taxon>
        <taxon>Lutimaribacter</taxon>
    </lineage>
</organism>
<keyword evidence="1" id="KW-0732">Signal</keyword>
<evidence type="ECO:0000256" key="1">
    <source>
        <dbReference type="SAM" id="SignalP"/>
    </source>
</evidence>
<protein>
    <recommendedName>
        <fullName evidence="4">Cellulose biosynthesis protein BcsS</fullName>
    </recommendedName>
</protein>
<gene>
    <name evidence="2" type="ORF">ACFORG_00985</name>
</gene>
<comment type="caution">
    <text evidence="2">The sequence shown here is derived from an EMBL/GenBank/DDBJ whole genome shotgun (WGS) entry which is preliminary data.</text>
</comment>
<sequence>MWRILMVLVLACQAMGPASAGAWMREHGTGFTAATATLRQPRDRFEYESAVYTEWGLSPRVTLGFDVNENAGLAGHVLVFARYPLWDLGRHGRFATEIGIGAWHWQSDWAPMHKFTLSYGRGLTTGWGNGWLAVDGALEYRSGEPIRKLDMTVGLSTPRRIDPMLSLETSYARGQMAWTLTPGLTIDRKKDRGTWVIGLERKSALPDQFGFKLGLWKTF</sequence>
<dbReference type="RefSeq" id="WP_386733505.1">
    <property type="nucleotide sequence ID" value="NZ_JBHRXI010000001.1"/>
</dbReference>
<accession>A0ABV7TBR5</accession>
<feature type="signal peptide" evidence="1">
    <location>
        <begin position="1"/>
        <end position="20"/>
    </location>
</feature>
<feature type="chain" id="PRO_5045416450" description="Cellulose biosynthesis protein BcsS" evidence="1">
    <location>
        <begin position="21"/>
        <end position="219"/>
    </location>
</feature>
<evidence type="ECO:0000313" key="2">
    <source>
        <dbReference type="EMBL" id="MFC3612320.1"/>
    </source>
</evidence>
<reference evidence="3" key="1">
    <citation type="journal article" date="2019" name="Int. J. Syst. Evol. Microbiol.">
        <title>The Global Catalogue of Microorganisms (GCM) 10K type strain sequencing project: providing services to taxonomists for standard genome sequencing and annotation.</title>
        <authorList>
            <consortium name="The Broad Institute Genomics Platform"/>
            <consortium name="The Broad Institute Genome Sequencing Center for Infectious Disease"/>
            <person name="Wu L."/>
            <person name="Ma J."/>
        </authorList>
    </citation>
    <scope>NUCLEOTIDE SEQUENCE [LARGE SCALE GENOMIC DNA]</scope>
    <source>
        <strain evidence="3">KCTC 42911</strain>
    </source>
</reference>
<keyword evidence="3" id="KW-1185">Reference proteome</keyword>
<dbReference type="Proteomes" id="UP001595629">
    <property type="component" value="Unassembled WGS sequence"/>
</dbReference>
<dbReference type="EMBL" id="JBHRXI010000001">
    <property type="protein sequence ID" value="MFC3612320.1"/>
    <property type="molecule type" value="Genomic_DNA"/>
</dbReference>
<proteinExistence type="predicted"/>
<evidence type="ECO:0008006" key="4">
    <source>
        <dbReference type="Google" id="ProtNLM"/>
    </source>
</evidence>